<evidence type="ECO:0000313" key="3">
    <source>
        <dbReference type="Proteomes" id="UP000218677"/>
    </source>
</evidence>
<accession>A0A2A4HTR4</accession>
<evidence type="ECO:0000256" key="1">
    <source>
        <dbReference type="SAM" id="Phobius"/>
    </source>
</evidence>
<dbReference type="EMBL" id="NWUX01000001">
    <property type="protein sequence ID" value="PCF97473.1"/>
    <property type="molecule type" value="Genomic_DNA"/>
</dbReference>
<evidence type="ECO:0008006" key="4">
    <source>
        <dbReference type="Google" id="ProtNLM"/>
    </source>
</evidence>
<feature type="transmembrane region" description="Helical" evidence="1">
    <location>
        <begin position="6"/>
        <end position="24"/>
    </location>
</feature>
<comment type="caution">
    <text evidence="2">The sequence shown here is derived from an EMBL/GenBank/DDBJ whole genome shotgun (WGS) entry which is preliminary data.</text>
</comment>
<dbReference type="OrthoDB" id="6169036at2"/>
<keyword evidence="1" id="KW-0812">Transmembrane</keyword>
<proteinExistence type="predicted"/>
<sequence length="87" mass="9367">MPTLPLLFLCALLLGAATGYLFRFTSRGPCTRLSTLLIIGMLGGATGLILFQVLVYTTGAPLWLLPLLIISQVWLWLGPLGPKQRAG</sequence>
<protein>
    <recommendedName>
        <fullName evidence="4">GlsB/YeaQ/YmgE family stress response membrane protein</fullName>
    </recommendedName>
</protein>
<dbReference type="Proteomes" id="UP000218677">
    <property type="component" value="Unassembled WGS sequence"/>
</dbReference>
<dbReference type="AlphaFoldDB" id="A0A2A4HTR4"/>
<evidence type="ECO:0000313" key="2">
    <source>
        <dbReference type="EMBL" id="PCF97473.1"/>
    </source>
</evidence>
<keyword evidence="1" id="KW-0472">Membrane</keyword>
<feature type="transmembrane region" description="Helical" evidence="1">
    <location>
        <begin position="62"/>
        <end position="81"/>
    </location>
</feature>
<gene>
    <name evidence="2" type="ORF">CPA45_01695</name>
</gene>
<keyword evidence="1" id="KW-1133">Transmembrane helix</keyword>
<keyword evidence="3" id="KW-1185">Reference proteome</keyword>
<reference evidence="3" key="1">
    <citation type="submission" date="2017-09" db="EMBL/GenBank/DDBJ databases">
        <authorList>
            <person name="Cho G.-S."/>
            <person name="Oguntoyinbo F.A."/>
            <person name="Cnockaert M."/>
            <person name="Kabisch J."/>
            <person name="Neve H."/>
            <person name="Bockelmann W."/>
            <person name="Wenning M."/>
            <person name="Franz C.M."/>
            <person name="Vandamme P."/>
        </authorList>
    </citation>
    <scope>NUCLEOTIDE SEQUENCE [LARGE SCALE GENOMIC DNA]</scope>
    <source>
        <strain evidence="3">MBT G8648</strain>
    </source>
</reference>
<organism evidence="2 3">
    <name type="scientific">Vreelandella nigrificans</name>
    <dbReference type="NCBI Taxonomy" id="2042704"/>
    <lineage>
        <taxon>Bacteria</taxon>
        <taxon>Pseudomonadati</taxon>
        <taxon>Pseudomonadota</taxon>
        <taxon>Gammaproteobacteria</taxon>
        <taxon>Oceanospirillales</taxon>
        <taxon>Halomonadaceae</taxon>
        <taxon>Vreelandella</taxon>
    </lineage>
</organism>
<name>A0A2A4HTR4_9GAMM</name>
<feature type="transmembrane region" description="Helical" evidence="1">
    <location>
        <begin position="36"/>
        <end position="56"/>
    </location>
</feature>